<dbReference type="KEGG" id="hmp:K6T50_12740"/>
<dbReference type="SUPFAM" id="SSF46785">
    <property type="entry name" value="Winged helix' DNA-binding domain"/>
    <property type="match status" value="1"/>
</dbReference>
<proteinExistence type="predicted"/>
<accession>A0A8T8WBM2</accession>
<reference evidence="1 2" key="1">
    <citation type="journal article" date="2021" name="Int. J. Syst. Evol. Microbiol.">
        <title>Halobaculum halophilum sp. nov. and Halobaculum salinum sp. nov., isolated from salt lake and saline soil.</title>
        <authorList>
            <person name="Cui H.L."/>
            <person name="Shi X.W."/>
            <person name="Yin X.M."/>
            <person name="Yang X.Y."/>
            <person name="Hou J."/>
            <person name="Zhu L."/>
        </authorList>
    </citation>
    <scope>NUCLEOTIDE SEQUENCE [LARGE SCALE GENOMIC DNA]</scope>
    <source>
        <strain evidence="1 2">NBRC 109044</strain>
    </source>
</reference>
<dbReference type="InterPro" id="IPR036390">
    <property type="entry name" value="WH_DNA-bd_sf"/>
</dbReference>
<dbReference type="AlphaFoldDB" id="A0A8T8WBM2"/>
<evidence type="ECO:0000313" key="1">
    <source>
        <dbReference type="EMBL" id="QZP37144.1"/>
    </source>
</evidence>
<dbReference type="Proteomes" id="UP000826254">
    <property type="component" value="Chromosome"/>
</dbReference>
<dbReference type="InterPro" id="IPR029063">
    <property type="entry name" value="SAM-dependent_MTases_sf"/>
</dbReference>
<dbReference type="GeneID" id="67179024"/>
<dbReference type="Gene3D" id="1.10.10.10">
    <property type="entry name" value="Winged helix-like DNA-binding domain superfamily/Winged helix DNA-binding domain"/>
    <property type="match status" value="1"/>
</dbReference>
<dbReference type="RefSeq" id="WP_222606957.1">
    <property type="nucleotide sequence ID" value="NZ_CP081958.1"/>
</dbReference>
<dbReference type="SUPFAM" id="SSF53335">
    <property type="entry name" value="S-adenosyl-L-methionine-dependent methyltransferases"/>
    <property type="match status" value="1"/>
</dbReference>
<dbReference type="Gene3D" id="3.40.50.150">
    <property type="entry name" value="Vaccinia Virus protein VP39"/>
    <property type="match status" value="1"/>
</dbReference>
<dbReference type="EMBL" id="CP081958">
    <property type="protein sequence ID" value="QZP37144.1"/>
    <property type="molecule type" value="Genomic_DNA"/>
</dbReference>
<keyword evidence="1" id="KW-0808">Transferase</keyword>
<name>A0A8T8WBM2_9EURY</name>
<keyword evidence="2" id="KW-1185">Reference proteome</keyword>
<gene>
    <name evidence="1" type="ORF">K6T50_12740</name>
</gene>
<evidence type="ECO:0000313" key="2">
    <source>
        <dbReference type="Proteomes" id="UP000826254"/>
    </source>
</evidence>
<sequence>MPTDERRGPGTEALLLLRAARRTGALEALLSSAGTPAEVAAKTEVAEPQARRLVGALADLGFFEAVGDEYEPTNRALGLLAKRDVRSIGSIPHELDRLDELVGLPETLETGVPPERHDDWEANALGAHYATDEATVRACVTAAVRTAPDAESVVDLCGGSGVHAREFAARGLDATLVASPATADRLGRVHGDDVRIHEGVPATLDPGFDVAFLGDALSTMDPAEARATCSVAADLLDGDGAVVATDVFDAGDAADDRGEATVAAAAHGLASGHGDAHAPEAVRDWFTEAGLSDVRVSAIPGTNRHAVDGGMG</sequence>
<dbReference type="GO" id="GO:0008168">
    <property type="term" value="F:methyltransferase activity"/>
    <property type="evidence" value="ECO:0007669"/>
    <property type="project" value="UniProtKB-KW"/>
</dbReference>
<protein>
    <submittedName>
        <fullName evidence="1">Class I SAM-dependent methyltransferase</fullName>
    </submittedName>
</protein>
<organism evidence="1 2">
    <name type="scientific">Halobaculum magnesiiphilum</name>
    <dbReference type="NCBI Taxonomy" id="1017351"/>
    <lineage>
        <taxon>Archaea</taxon>
        <taxon>Methanobacteriati</taxon>
        <taxon>Methanobacteriota</taxon>
        <taxon>Stenosarchaea group</taxon>
        <taxon>Halobacteria</taxon>
        <taxon>Halobacteriales</taxon>
        <taxon>Haloferacaceae</taxon>
        <taxon>Halobaculum</taxon>
    </lineage>
</organism>
<dbReference type="InterPro" id="IPR036388">
    <property type="entry name" value="WH-like_DNA-bd_sf"/>
</dbReference>
<dbReference type="GO" id="GO:0032259">
    <property type="term" value="P:methylation"/>
    <property type="evidence" value="ECO:0007669"/>
    <property type="project" value="UniProtKB-KW"/>
</dbReference>
<keyword evidence="1" id="KW-0489">Methyltransferase</keyword>